<sequence length="108" mass="11559">MVVVGGWRLYHSPDDNLILITLPLGGRRRSSLRACRVRFDQTVSGGVRARKEGGPDARVNAKRARASNPESVVGKAAEGTISTRCAAGPPRAAKWRISVTFGSATKET</sequence>
<feature type="region of interest" description="Disordered" evidence="1">
    <location>
        <begin position="46"/>
        <end position="77"/>
    </location>
</feature>
<dbReference type="AlphaFoldDB" id="A0A426ZXG3"/>
<proteinExistence type="predicted"/>
<comment type="caution">
    <text evidence="2">The sequence shown here is derived from an EMBL/GenBank/DDBJ whole genome shotgun (WGS) entry which is preliminary data.</text>
</comment>
<protein>
    <submittedName>
        <fullName evidence="2">Uncharacterized protein</fullName>
    </submittedName>
</protein>
<evidence type="ECO:0000313" key="3">
    <source>
        <dbReference type="Proteomes" id="UP000287651"/>
    </source>
</evidence>
<accession>A0A426ZXG3</accession>
<reference evidence="2 3" key="1">
    <citation type="journal article" date="2014" name="Agronomy (Basel)">
        <title>A Draft Genome Sequence for Ensete ventricosum, the Drought-Tolerant Tree Against Hunger.</title>
        <authorList>
            <person name="Harrison J."/>
            <person name="Moore K.A."/>
            <person name="Paszkiewicz K."/>
            <person name="Jones T."/>
            <person name="Grant M."/>
            <person name="Ambacheew D."/>
            <person name="Muzemil S."/>
            <person name="Studholme D.J."/>
        </authorList>
    </citation>
    <scope>NUCLEOTIDE SEQUENCE [LARGE SCALE GENOMIC DNA]</scope>
</reference>
<organism evidence="2 3">
    <name type="scientific">Ensete ventricosum</name>
    <name type="common">Abyssinian banana</name>
    <name type="synonym">Musa ensete</name>
    <dbReference type="NCBI Taxonomy" id="4639"/>
    <lineage>
        <taxon>Eukaryota</taxon>
        <taxon>Viridiplantae</taxon>
        <taxon>Streptophyta</taxon>
        <taxon>Embryophyta</taxon>
        <taxon>Tracheophyta</taxon>
        <taxon>Spermatophyta</taxon>
        <taxon>Magnoliopsida</taxon>
        <taxon>Liliopsida</taxon>
        <taxon>Zingiberales</taxon>
        <taxon>Musaceae</taxon>
        <taxon>Ensete</taxon>
    </lineage>
</organism>
<evidence type="ECO:0000313" key="2">
    <source>
        <dbReference type="EMBL" id="RRT68633.1"/>
    </source>
</evidence>
<dbReference type="EMBL" id="AMZH03004633">
    <property type="protein sequence ID" value="RRT68633.1"/>
    <property type="molecule type" value="Genomic_DNA"/>
</dbReference>
<evidence type="ECO:0000256" key="1">
    <source>
        <dbReference type="SAM" id="MobiDB-lite"/>
    </source>
</evidence>
<name>A0A426ZXG3_ENSVE</name>
<dbReference type="Proteomes" id="UP000287651">
    <property type="component" value="Unassembled WGS sequence"/>
</dbReference>
<gene>
    <name evidence="2" type="ORF">B296_00006788</name>
</gene>